<dbReference type="GO" id="GO:0005681">
    <property type="term" value="C:spliceosomal complex"/>
    <property type="evidence" value="ECO:0007669"/>
    <property type="project" value="InterPro"/>
</dbReference>
<dbReference type="Pfam" id="PF11931">
    <property type="entry name" value="SF3a60_Prp9_C"/>
    <property type="match status" value="1"/>
</dbReference>
<comment type="subcellular location">
    <subcellularLocation>
        <location evidence="1">Nucleus</location>
    </subcellularLocation>
</comment>
<evidence type="ECO:0000259" key="7">
    <source>
        <dbReference type="Pfam" id="PF13297"/>
    </source>
</evidence>
<protein>
    <submittedName>
        <fullName evidence="8">Uncharacterized protein</fullName>
    </submittedName>
</protein>
<feature type="region of interest" description="Disordered" evidence="5">
    <location>
        <begin position="1448"/>
        <end position="1491"/>
    </location>
</feature>
<evidence type="ECO:0000259" key="6">
    <source>
        <dbReference type="Pfam" id="PF11931"/>
    </source>
</evidence>
<comment type="caution">
    <text evidence="8">The sequence shown here is derived from an EMBL/GenBank/DDBJ whole genome shotgun (WGS) entry which is preliminary data.</text>
</comment>
<dbReference type="GO" id="GO:0000398">
    <property type="term" value="P:mRNA splicing, via spliceosome"/>
    <property type="evidence" value="ECO:0007669"/>
    <property type="project" value="InterPro"/>
</dbReference>
<evidence type="ECO:0000313" key="9">
    <source>
        <dbReference type="Proteomes" id="UP000693970"/>
    </source>
</evidence>
<proteinExistence type="predicted"/>
<keyword evidence="9" id="KW-1185">Reference proteome</keyword>
<dbReference type="Pfam" id="PF13297">
    <property type="entry name" value="SDE2_2C"/>
    <property type="match status" value="1"/>
</dbReference>
<sequence length="1641" mass="184412">MGQGQLGTATTVTTLAACIQRTSNLTNTLVNERRIRDGRILKTAIQTAKSKLSLLDPLSAPTSSTSSPEAMAATTHLWMNILDRRLKEIRYYHARNDHHTTTNNNNNNISDTATMMTVNSLKRRDGFFTTSSGSNKRPRLGNPAADGYDLASSVLESLEGIRDGTLFSTEEVLGKYLDLQSVYETHAIPIKTLLQTALQKNDKPSSITTTTTTTTTITSNKTISFGFYEFLAVLSKGEAGLVEGIAEGNKLKERKKYVRLLLALEQYLQGFLQRTQPLLSIEHVLQPSLEEFTNEWLQTGGCPGWQAKSAEASMVAIDPSSSNNINDISTNQQQHGIDLSSFQTAEELEKAVDGDALKAELNRLGLKCGGTISDRAKRLFMTKDTPLDQLPKKVFAKTTVPSSSGSTSGANPAAGATSTTTTTTVGTGTTSASAVHVKNERRVDIARREVIVVTLLNQLKPTLEATMRRTERRETQTSMEREKEIDEDLHGSTIEGPKKKSDTDGGGGAHDDDDDDDSDDDGPIYNPKGVPLGWDGKPIPYWLFKLHGLNHFYPCEICGNESYRGRRNFETHFAESKHAFGLKSLGIPNTKHFHGVTKIEDALQLWDKLKGQLQADKFDGEEYEDSHGNVLSRATRRYGEKELHRAHHKLCPNNRRTRGITSKTTLESDKYSKELKKHFAARLKQSEKLHSSNVTPEALTGFLGPRKRMATTNDGQGVLKKSKSPPPSSSTTAFPSSPPPPIAPTPSPSSATTKRTILTADDLYELVTSKLNDQDFVASNSKKTPPLATVALATVVAEHVVHSQSKIPYHHIFDGISMRVPDCSRSHENPEYHSIVGQTLLVVDWKKAYGLDVPCPNCNNPLQKCPRSPWSQNKVLFPIFGIDGPPKWAIVVSMKCTCCGEKFSSNDGRILCKLPAYAAASYPVEPKFAQGIRNCHIARTATELFDALMTTYGNGDLCSRLLYNAMNREYLSRVSSYYSYHKTHPTTSKIIEYPAKDEQYITVYPPSDSLIRKMFEEAWKFPNPWGVDDYLMWTREIQGVKCDGGIFAQDHTFDVLKNYSQRNGAAALWDVATDTGEVACAVLVRSTKTRDFAHAAEQLSRRLHFQPAAMYADTWPHKSTFWPILFGKDMQGRLGLFHFIQRITRTLRKNHIDYNLAINKLLQSVYPYHSEDYEQLLAALKDGSMTGEKVTSGEIKQMQKGKTFRQRYNQYHRKVIKPAETMRQCLDDWFCNFKVTASEGRPDPGGRLDPKTQQPLFTAETKEAVDNCKKNAEVIGDPLPIEKMYREVKANPRSLHQLSTWISRRPESKLESFHDSLSHFGNCGMGSTLCDSLNLCGTARYNLNIRHKLRLSQMSKAQRIKIPALWEEVVSYLNHCELAYVNALARDAGTDHVPFKDTEILVADTGERFFSKYLEEVPTQQEVLDWCQCHKCAANEIPLWHESAATSRKWEKTTMTAPPTAPLSPKQKENRQSFPVDAPLRQSNNPGQQLVPEQPQQQWHVKKLVQPPIQPNFTYIPHETITMWPTQGVTFQPMTWIPPQLPQQQMSLPPFPWMAPQQPQQQMYHACTVPKHKFCCSRYYLWYSNHNRKGRPPHEHQCRDRMQSKREMCLGQEQTSAKLKHLFSVCFSKELFLNFAATCTS</sequence>
<gene>
    <name evidence="8" type="ORF">IV203_002287</name>
</gene>
<evidence type="ECO:0000256" key="2">
    <source>
        <dbReference type="ARBA" id="ARBA00022664"/>
    </source>
</evidence>
<dbReference type="InterPro" id="IPR051421">
    <property type="entry name" value="RNA_Proc_DNA_Dmg_Regulator"/>
</dbReference>
<accession>A0A9K3PUH2</accession>
<evidence type="ECO:0000313" key="8">
    <source>
        <dbReference type="EMBL" id="KAG7357599.1"/>
    </source>
</evidence>
<feature type="compositionally biased region" description="Pro residues" evidence="5">
    <location>
        <begin position="736"/>
        <end position="747"/>
    </location>
</feature>
<evidence type="ECO:0000256" key="3">
    <source>
        <dbReference type="ARBA" id="ARBA00023187"/>
    </source>
</evidence>
<reference evidence="8" key="2">
    <citation type="submission" date="2021-04" db="EMBL/GenBank/DDBJ databases">
        <authorList>
            <person name="Podell S."/>
        </authorList>
    </citation>
    <scope>NUCLEOTIDE SEQUENCE</scope>
    <source>
        <strain evidence="8">Hildebrandi</strain>
    </source>
</reference>
<feature type="compositionally biased region" description="Acidic residues" evidence="5">
    <location>
        <begin position="511"/>
        <end position="522"/>
    </location>
</feature>
<dbReference type="GO" id="GO:0003723">
    <property type="term" value="F:RNA binding"/>
    <property type="evidence" value="ECO:0007669"/>
    <property type="project" value="InterPro"/>
</dbReference>
<dbReference type="PANTHER" id="PTHR12786:SF2">
    <property type="entry name" value="SPLICING FACTOR 3A SUBUNIT 3"/>
    <property type="match status" value="1"/>
</dbReference>
<feature type="region of interest" description="Disordered" evidence="5">
    <location>
        <begin position="697"/>
        <end position="752"/>
    </location>
</feature>
<reference evidence="8" key="1">
    <citation type="journal article" date="2021" name="Sci. Rep.">
        <title>Diploid genomic architecture of Nitzschia inconspicua, an elite biomass production diatom.</title>
        <authorList>
            <person name="Oliver A."/>
            <person name="Podell S."/>
            <person name="Pinowska A."/>
            <person name="Traller J.C."/>
            <person name="Smith S.R."/>
            <person name="McClure R."/>
            <person name="Beliaev A."/>
            <person name="Bohutskyi P."/>
            <person name="Hill E.A."/>
            <person name="Rabines A."/>
            <person name="Zheng H."/>
            <person name="Allen L.Z."/>
            <person name="Kuo A."/>
            <person name="Grigoriev I.V."/>
            <person name="Allen A.E."/>
            <person name="Hazlebeck D."/>
            <person name="Allen E.E."/>
        </authorList>
    </citation>
    <scope>NUCLEOTIDE SEQUENCE</scope>
    <source>
        <strain evidence="8">Hildebrandi</strain>
    </source>
</reference>
<dbReference type="OrthoDB" id="2160351at2759"/>
<evidence type="ECO:0000256" key="5">
    <source>
        <dbReference type="SAM" id="MobiDB-lite"/>
    </source>
</evidence>
<keyword evidence="3" id="KW-0508">mRNA splicing</keyword>
<evidence type="ECO:0000256" key="4">
    <source>
        <dbReference type="ARBA" id="ARBA00023242"/>
    </source>
</evidence>
<name>A0A9K3PUH2_9STRA</name>
<dbReference type="Proteomes" id="UP000693970">
    <property type="component" value="Unassembled WGS sequence"/>
</dbReference>
<dbReference type="InterPro" id="IPR025086">
    <property type="entry name" value="SDE2/SF3A3_SAP"/>
</dbReference>
<evidence type="ECO:0000256" key="1">
    <source>
        <dbReference type="ARBA" id="ARBA00004123"/>
    </source>
</evidence>
<keyword evidence="4" id="KW-0539">Nucleus</keyword>
<feature type="compositionally biased region" description="Basic and acidic residues" evidence="5">
    <location>
        <begin position="466"/>
        <end position="503"/>
    </location>
</feature>
<feature type="region of interest" description="Disordered" evidence="5">
    <location>
        <begin position="466"/>
        <end position="530"/>
    </location>
</feature>
<keyword evidence="2" id="KW-0507">mRNA processing</keyword>
<organism evidence="8 9">
    <name type="scientific">Nitzschia inconspicua</name>
    <dbReference type="NCBI Taxonomy" id="303405"/>
    <lineage>
        <taxon>Eukaryota</taxon>
        <taxon>Sar</taxon>
        <taxon>Stramenopiles</taxon>
        <taxon>Ochrophyta</taxon>
        <taxon>Bacillariophyta</taxon>
        <taxon>Bacillariophyceae</taxon>
        <taxon>Bacillariophycidae</taxon>
        <taxon>Bacillariales</taxon>
        <taxon>Bacillariaceae</taxon>
        <taxon>Nitzschia</taxon>
    </lineage>
</organism>
<dbReference type="InterPro" id="IPR024598">
    <property type="entry name" value="SF3a60/Prp9_C"/>
</dbReference>
<feature type="domain" description="SDE2/SF3A3 SAP" evidence="7">
    <location>
        <begin position="328"/>
        <end position="397"/>
    </location>
</feature>
<dbReference type="EMBL" id="JAGRRH010000015">
    <property type="protein sequence ID" value="KAG7357599.1"/>
    <property type="molecule type" value="Genomic_DNA"/>
</dbReference>
<feature type="domain" description="Splicing factor SF3a60 /Prp9 subunit C-terminal" evidence="6">
    <location>
        <begin position="530"/>
        <end position="635"/>
    </location>
</feature>
<feature type="region of interest" description="Disordered" evidence="5">
    <location>
        <begin position="398"/>
        <end position="433"/>
    </location>
</feature>
<dbReference type="PANTHER" id="PTHR12786">
    <property type="entry name" value="SPLICING FACTOR SF3A-RELATED"/>
    <property type="match status" value="1"/>
</dbReference>